<dbReference type="PANTHER" id="PTHR32154:SF0">
    <property type="entry name" value="PYRUVATE-FLAVODOXIN OXIDOREDUCTASE-RELATED"/>
    <property type="match status" value="1"/>
</dbReference>
<dbReference type="GO" id="GO:0006979">
    <property type="term" value="P:response to oxidative stress"/>
    <property type="evidence" value="ECO:0007669"/>
    <property type="project" value="TreeGrafter"/>
</dbReference>
<keyword evidence="5" id="KW-1185">Reference proteome</keyword>
<name>A0A8D5FHE3_9BACT</name>
<dbReference type="Pfam" id="PF01855">
    <property type="entry name" value="POR_N"/>
    <property type="match status" value="1"/>
</dbReference>
<dbReference type="EMBL" id="AP024086">
    <property type="protein sequence ID" value="BCL61662.1"/>
    <property type="molecule type" value="Genomic_DNA"/>
</dbReference>
<organism evidence="4 5">
    <name type="scientific">Desulfomarina profundi</name>
    <dbReference type="NCBI Taxonomy" id="2772557"/>
    <lineage>
        <taxon>Bacteria</taxon>
        <taxon>Pseudomonadati</taxon>
        <taxon>Thermodesulfobacteriota</taxon>
        <taxon>Desulfobulbia</taxon>
        <taxon>Desulfobulbales</taxon>
        <taxon>Desulfobulbaceae</taxon>
        <taxon>Desulfomarina</taxon>
    </lineage>
</organism>
<dbReference type="KEGG" id="dbk:DGMP_23550"/>
<keyword evidence="1" id="KW-0560">Oxidoreductase</keyword>
<dbReference type="FunFam" id="3.40.50.920:FF:000010">
    <property type="entry name" value="Pyruvate ferredoxin oxidoreductase, alpha subunit"/>
    <property type="match status" value="1"/>
</dbReference>
<dbReference type="GO" id="GO:0019752">
    <property type="term" value="P:carboxylic acid metabolic process"/>
    <property type="evidence" value="ECO:0007669"/>
    <property type="project" value="UniProtKB-ARBA"/>
</dbReference>
<dbReference type="InterPro" id="IPR050722">
    <property type="entry name" value="Pyruvate:ferred/Flavod_OxRd"/>
</dbReference>
<evidence type="ECO:0000259" key="2">
    <source>
        <dbReference type="Pfam" id="PF01855"/>
    </source>
</evidence>
<evidence type="ECO:0000256" key="1">
    <source>
        <dbReference type="ARBA" id="ARBA00023002"/>
    </source>
</evidence>
<dbReference type="InterPro" id="IPR002880">
    <property type="entry name" value="Pyrv_Fd/Flavodoxin_OxRdtase_N"/>
</dbReference>
<dbReference type="AlphaFoldDB" id="A0A8D5FHE3"/>
<dbReference type="PANTHER" id="PTHR32154">
    <property type="entry name" value="PYRUVATE-FLAVODOXIN OXIDOREDUCTASE-RELATED"/>
    <property type="match status" value="1"/>
</dbReference>
<dbReference type="FunFam" id="3.40.50.970:FF:000012">
    <property type="entry name" value="Pyruvate:ferredoxin (Flavodoxin) oxidoreductase"/>
    <property type="match status" value="1"/>
</dbReference>
<proteinExistence type="predicted"/>
<dbReference type="Proteomes" id="UP000826725">
    <property type="component" value="Chromosome"/>
</dbReference>
<gene>
    <name evidence="4" type="primary">porA_2</name>
    <name evidence="4" type="ORF">DGMP_23550</name>
</gene>
<feature type="domain" description="Pyruvate:ferredoxin oxidoreductase core" evidence="3">
    <location>
        <begin position="269"/>
        <end position="369"/>
    </location>
</feature>
<dbReference type="GO" id="GO:0016903">
    <property type="term" value="F:oxidoreductase activity, acting on the aldehyde or oxo group of donors"/>
    <property type="evidence" value="ECO:0007669"/>
    <property type="project" value="UniProtKB-ARBA"/>
</dbReference>
<accession>A0A8D5FHE3</accession>
<sequence>MHIIDSGNVAAATGVKLSRAQVIAAYPITPQTPLTEKLSEFVESEELDAQYIPVESEHSAMGVCIAASTAGTRAFTATSANGLLYMNEQLHWAVGARLPIVMCVANRGIGAPWTVWNDQQDSIAQRDVGWIQIYANDHQQIIDSVIKAFRLAQAVSIPVMVCYDGYLLSHTYMPFEPPEQEKVDNFLPPFATKHFLDPENPGNFNPVTLPDIRPGVDGKIMPGYIEIRHNLQMDLLAALDVYEEIDTDYKKEFGRGGHPFVEEYKCDDADFVAVCIGSLSYHLRDVIDSMREKNVKIGVMGVQIYRPFPNEAITRALSGRKHVIVFEKALSYGNQGALYADIKSALYSCEKRPTIQNFILGLGGREIKTGQLLEVLTEACNSPGTAEDTPRWIGLKL</sequence>
<protein>
    <submittedName>
        <fullName evidence="4">2-ketoisovalerate ferredoxin oxidoreductase subunit alpha</fullName>
    </submittedName>
</protein>
<evidence type="ECO:0000313" key="4">
    <source>
        <dbReference type="EMBL" id="BCL61662.1"/>
    </source>
</evidence>
<evidence type="ECO:0000313" key="5">
    <source>
        <dbReference type="Proteomes" id="UP000826725"/>
    </source>
</evidence>
<evidence type="ECO:0000259" key="3">
    <source>
        <dbReference type="Pfam" id="PF17147"/>
    </source>
</evidence>
<feature type="domain" description="Pyruvate flavodoxin/ferredoxin oxidoreductase pyrimidine binding" evidence="2">
    <location>
        <begin position="16"/>
        <end position="213"/>
    </location>
</feature>
<dbReference type="InterPro" id="IPR033412">
    <property type="entry name" value="PFOR_II"/>
</dbReference>
<dbReference type="CDD" id="cd07034">
    <property type="entry name" value="TPP_PYR_PFOR_IOR-alpha_like"/>
    <property type="match status" value="1"/>
</dbReference>
<dbReference type="RefSeq" id="WP_228854087.1">
    <property type="nucleotide sequence ID" value="NZ_AP024086.1"/>
</dbReference>
<reference evidence="4" key="1">
    <citation type="submission" date="2020-09" db="EMBL/GenBank/DDBJ databases">
        <title>Desulfogranum mesoprofundum gen. nov., sp. nov., a novel mesophilic, sulfate-reducing chemolithoautotroph isolated from a deep-sea hydrothermal vent chimney in the Suiyo Seamount.</title>
        <authorList>
            <person name="Hashimoto Y."/>
            <person name="Nakagawa S."/>
        </authorList>
    </citation>
    <scope>NUCLEOTIDE SEQUENCE</scope>
    <source>
        <strain evidence="4">KT2</strain>
    </source>
</reference>
<dbReference type="Pfam" id="PF17147">
    <property type="entry name" value="PFOR_II"/>
    <property type="match status" value="1"/>
</dbReference>